<name>A0AB37NWI7_LISMN</name>
<protein>
    <submittedName>
        <fullName evidence="2">Acyl carrier protein</fullName>
    </submittedName>
</protein>
<organism evidence="2 3">
    <name type="scientific">Listeria monocytogenes</name>
    <dbReference type="NCBI Taxonomy" id="1639"/>
    <lineage>
        <taxon>Bacteria</taxon>
        <taxon>Bacillati</taxon>
        <taxon>Bacillota</taxon>
        <taxon>Bacilli</taxon>
        <taxon>Bacillales</taxon>
        <taxon>Listeriaceae</taxon>
        <taxon>Listeria</taxon>
    </lineage>
</organism>
<comment type="caution">
    <text evidence="2">The sequence shown here is derived from an EMBL/GenBank/DDBJ whole genome shotgun (WGS) entry which is preliminary data.</text>
</comment>
<dbReference type="InterPro" id="IPR009081">
    <property type="entry name" value="PP-bd_ACP"/>
</dbReference>
<reference evidence="2 3" key="1">
    <citation type="journal article" date="2018" name="BMC Genomics">
        <title>Genes significantly associated with lineage II food isolates of Listeria monocytogenes.</title>
        <authorList>
            <person name="Pirone-Davies C."/>
            <person name="Chen Y."/>
            <person name="Pightling A."/>
            <person name="Ryan G."/>
            <person name="Wang Y."/>
            <person name="Yao K."/>
            <person name="Hoffmann M."/>
            <person name="Allard M.W."/>
        </authorList>
    </citation>
    <scope>NUCLEOTIDE SEQUENCE [LARGE SCALE GENOMIC DNA]</scope>
    <source>
        <strain evidence="2 3">CFSAN028761</strain>
    </source>
</reference>
<dbReference type="PROSITE" id="PS50075">
    <property type="entry name" value="CARRIER"/>
    <property type="match status" value="1"/>
</dbReference>
<sequence>MNNELQEILRDNGMFISSEDLNIKLDFDSVKFMEVLIDIETTFDIVIPDNELINLDTVADLNELIKKGLIQNG</sequence>
<evidence type="ECO:0000313" key="3">
    <source>
        <dbReference type="Proteomes" id="UP000280270"/>
    </source>
</evidence>
<evidence type="ECO:0000313" key="2">
    <source>
        <dbReference type="EMBL" id="RKC02195.1"/>
    </source>
</evidence>
<dbReference type="Gene3D" id="1.10.1200.10">
    <property type="entry name" value="ACP-like"/>
    <property type="match status" value="1"/>
</dbReference>
<dbReference type="Pfam" id="PF00550">
    <property type="entry name" value="PP-binding"/>
    <property type="match status" value="1"/>
</dbReference>
<dbReference type="InterPro" id="IPR036736">
    <property type="entry name" value="ACP-like_sf"/>
</dbReference>
<gene>
    <name evidence="2" type="primary">acpP_2</name>
    <name evidence="2" type="ORF">AE233_02458</name>
</gene>
<proteinExistence type="predicted"/>
<dbReference type="RefSeq" id="WP_176747909.1">
    <property type="nucleotide sequence ID" value="NZ_JAFFOM010000019.1"/>
</dbReference>
<dbReference type="SUPFAM" id="SSF47336">
    <property type="entry name" value="ACP-like"/>
    <property type="match status" value="1"/>
</dbReference>
<dbReference type="AlphaFoldDB" id="A0AB37NWI7"/>
<dbReference type="EMBL" id="QUQA01000010">
    <property type="protein sequence ID" value="RKC02195.1"/>
    <property type="molecule type" value="Genomic_DNA"/>
</dbReference>
<feature type="domain" description="Carrier" evidence="1">
    <location>
        <begin position="1"/>
        <end position="69"/>
    </location>
</feature>
<dbReference type="Proteomes" id="UP000280270">
    <property type="component" value="Unassembled WGS sequence"/>
</dbReference>
<evidence type="ECO:0000259" key="1">
    <source>
        <dbReference type="PROSITE" id="PS50075"/>
    </source>
</evidence>
<accession>A0AB37NWI7</accession>